<dbReference type="CDD" id="cd11614">
    <property type="entry name" value="SAF_CpaB_FlgA_like"/>
    <property type="match status" value="1"/>
</dbReference>
<dbReference type="InterPro" id="IPR013974">
    <property type="entry name" value="SAF"/>
</dbReference>
<keyword evidence="3" id="KW-1185">Reference proteome</keyword>
<dbReference type="Proteomes" id="UP000199258">
    <property type="component" value="Unassembled WGS sequence"/>
</dbReference>
<accession>A0A1G8BRM1</accession>
<proteinExistence type="predicted"/>
<feature type="domain" description="SAF" evidence="1">
    <location>
        <begin position="54"/>
        <end position="112"/>
    </location>
</feature>
<dbReference type="EMBL" id="FNDT01000001">
    <property type="protein sequence ID" value="SDH35723.1"/>
    <property type="molecule type" value="Genomic_DNA"/>
</dbReference>
<organism evidence="2 3">
    <name type="scientific">Arthrobacter subterraneus</name>
    <dbReference type="NCBI Taxonomy" id="335973"/>
    <lineage>
        <taxon>Bacteria</taxon>
        <taxon>Bacillati</taxon>
        <taxon>Actinomycetota</taxon>
        <taxon>Actinomycetes</taxon>
        <taxon>Micrococcales</taxon>
        <taxon>Micrococcaceae</taxon>
        <taxon>Arthrobacter</taxon>
    </lineage>
</organism>
<dbReference type="OrthoDB" id="5192391at2"/>
<gene>
    <name evidence="2" type="ORF">SAMN04488693_10132</name>
</gene>
<dbReference type="AlphaFoldDB" id="A0A1G8BRM1"/>
<evidence type="ECO:0000313" key="3">
    <source>
        <dbReference type="Proteomes" id="UP000199258"/>
    </source>
</evidence>
<dbReference type="RefSeq" id="WP_090584088.1">
    <property type="nucleotide sequence ID" value="NZ_FNDT01000001.1"/>
</dbReference>
<protein>
    <submittedName>
        <fullName evidence="2">SAF domain-containing protein</fullName>
    </submittedName>
</protein>
<evidence type="ECO:0000259" key="1">
    <source>
        <dbReference type="Pfam" id="PF08666"/>
    </source>
</evidence>
<dbReference type="Pfam" id="PF08666">
    <property type="entry name" value="SAF"/>
    <property type="match status" value="1"/>
</dbReference>
<sequence length="217" mass="22518">MSLRIDSPAGAPAPVRLRKPSWKDPRLLVGVLLVCASTAGVIALVEGADKTTGVYAARADLPVGSELTDQDLRIVDVRLGDVEGSYRTAGEGIPDNAVATRFVSAGELLPSDGVGVADSLDRNPVGLTVEDPLPAGTATGDRVDVWVSPRGEGNGFGTPDLLLEAAEIYEYTREDSALGAAQSARIFVLVDDETLPALLDALSNESRIAVVVNAGAQ</sequence>
<evidence type="ECO:0000313" key="2">
    <source>
        <dbReference type="EMBL" id="SDH35723.1"/>
    </source>
</evidence>
<dbReference type="STRING" id="335973.SAMN04488693_10132"/>
<reference evidence="2 3" key="1">
    <citation type="submission" date="2016-10" db="EMBL/GenBank/DDBJ databases">
        <authorList>
            <person name="de Groot N.N."/>
        </authorList>
    </citation>
    <scope>NUCLEOTIDE SEQUENCE [LARGE SCALE GENOMIC DNA]</scope>
    <source>
        <strain evidence="2 3">NP_1H</strain>
    </source>
</reference>
<name>A0A1G8BRM1_9MICC</name>